<evidence type="ECO:0000313" key="1">
    <source>
        <dbReference type="EMBL" id="CDW46282.1"/>
    </source>
</evidence>
<reference evidence="1" key="1">
    <citation type="submission" date="2014-05" db="EMBL/GenBank/DDBJ databases">
        <authorList>
            <person name="Chronopoulou M."/>
        </authorList>
    </citation>
    <scope>NUCLEOTIDE SEQUENCE</scope>
    <source>
        <tissue evidence="1">Whole organism</tissue>
    </source>
</reference>
<name>A0A0K2V801_LEPSM</name>
<accession>A0A0K2V801</accession>
<dbReference type="AlphaFoldDB" id="A0A0K2V801"/>
<organism evidence="1">
    <name type="scientific">Lepeophtheirus salmonis</name>
    <name type="common">Salmon louse</name>
    <name type="synonym">Caligus salmonis</name>
    <dbReference type="NCBI Taxonomy" id="72036"/>
    <lineage>
        <taxon>Eukaryota</taxon>
        <taxon>Metazoa</taxon>
        <taxon>Ecdysozoa</taxon>
        <taxon>Arthropoda</taxon>
        <taxon>Crustacea</taxon>
        <taxon>Multicrustacea</taxon>
        <taxon>Hexanauplia</taxon>
        <taxon>Copepoda</taxon>
        <taxon>Siphonostomatoida</taxon>
        <taxon>Caligidae</taxon>
        <taxon>Lepeophtheirus</taxon>
    </lineage>
</organism>
<dbReference type="EMBL" id="HACA01028921">
    <property type="protein sequence ID" value="CDW46282.1"/>
    <property type="molecule type" value="Transcribed_RNA"/>
</dbReference>
<sequence>MGAYICTRNIIIGLSISELSLSGTKIINSDLFRVKIVHFNKFNRYQINIENLDSI</sequence>
<protein>
    <submittedName>
        <fullName evidence="1">Uncharacterized protein</fullName>
    </submittedName>
</protein>
<proteinExistence type="predicted"/>